<evidence type="ECO:0000313" key="9">
    <source>
        <dbReference type="EMBL" id="AIR03512.1"/>
    </source>
</evidence>
<feature type="transmembrane region" description="Helical" evidence="7">
    <location>
        <begin position="356"/>
        <end position="379"/>
    </location>
</feature>
<gene>
    <name evidence="9" type="ORF">JT31_02435</name>
</gene>
<feature type="transmembrane region" description="Helical" evidence="7">
    <location>
        <begin position="100"/>
        <end position="121"/>
    </location>
</feature>
<feature type="transmembrane region" description="Helical" evidence="7">
    <location>
        <begin position="7"/>
        <end position="31"/>
    </location>
</feature>
<keyword evidence="10" id="KW-1185">Reference proteome</keyword>
<accession>A0A089PT47</accession>
<evidence type="ECO:0000313" key="10">
    <source>
        <dbReference type="Proteomes" id="UP000029481"/>
    </source>
</evidence>
<dbReference type="PANTHER" id="PTHR42718:SF47">
    <property type="entry name" value="METHYL VIOLOGEN RESISTANCE PROTEIN SMVA"/>
    <property type="match status" value="1"/>
</dbReference>
<proteinExistence type="predicted"/>
<keyword evidence="2" id="KW-0813">Transport</keyword>
<dbReference type="Proteomes" id="UP000029481">
    <property type="component" value="Chromosome"/>
</dbReference>
<feature type="transmembrane region" description="Helical" evidence="7">
    <location>
        <begin position="297"/>
        <end position="317"/>
    </location>
</feature>
<evidence type="ECO:0000256" key="1">
    <source>
        <dbReference type="ARBA" id="ARBA00004651"/>
    </source>
</evidence>
<organism evidence="9 10">
    <name type="scientific">Cedecea neteri</name>
    <dbReference type="NCBI Taxonomy" id="158822"/>
    <lineage>
        <taxon>Bacteria</taxon>
        <taxon>Pseudomonadati</taxon>
        <taxon>Pseudomonadota</taxon>
        <taxon>Gammaproteobacteria</taxon>
        <taxon>Enterobacterales</taxon>
        <taxon>Enterobacteriaceae</taxon>
        <taxon>Cedecea</taxon>
    </lineage>
</organism>
<dbReference type="Pfam" id="PF07690">
    <property type="entry name" value="MFS_1"/>
    <property type="match status" value="1"/>
</dbReference>
<dbReference type="Gene3D" id="1.20.1250.20">
    <property type="entry name" value="MFS general substrate transporter like domains"/>
    <property type="match status" value="1"/>
</dbReference>
<dbReference type="InterPro" id="IPR020846">
    <property type="entry name" value="MFS_dom"/>
</dbReference>
<feature type="transmembrane region" description="Helical" evidence="7">
    <location>
        <begin position="220"/>
        <end position="242"/>
    </location>
</feature>
<dbReference type="CDD" id="cd17321">
    <property type="entry name" value="MFS_MMR_MDR_like"/>
    <property type="match status" value="1"/>
</dbReference>
<dbReference type="AlphaFoldDB" id="A0A089PT47"/>
<feature type="domain" description="Major facilitator superfamily (MFS) profile" evidence="8">
    <location>
        <begin position="9"/>
        <end position="491"/>
    </location>
</feature>
<dbReference type="InterPro" id="IPR011701">
    <property type="entry name" value="MFS"/>
</dbReference>
<feature type="transmembrane region" description="Helical" evidence="7">
    <location>
        <begin position="400"/>
        <end position="422"/>
    </location>
</feature>
<keyword evidence="5 7" id="KW-1133">Transmembrane helix</keyword>
<dbReference type="GO" id="GO:0005886">
    <property type="term" value="C:plasma membrane"/>
    <property type="evidence" value="ECO:0007669"/>
    <property type="project" value="UniProtKB-SubCell"/>
</dbReference>
<dbReference type="SUPFAM" id="SSF103473">
    <property type="entry name" value="MFS general substrate transporter"/>
    <property type="match status" value="1"/>
</dbReference>
<evidence type="ECO:0000256" key="6">
    <source>
        <dbReference type="ARBA" id="ARBA00023136"/>
    </source>
</evidence>
<feature type="transmembrane region" description="Helical" evidence="7">
    <location>
        <begin position="329"/>
        <end position="350"/>
    </location>
</feature>
<dbReference type="GO" id="GO:0022857">
    <property type="term" value="F:transmembrane transporter activity"/>
    <property type="evidence" value="ECO:0007669"/>
    <property type="project" value="InterPro"/>
</dbReference>
<feature type="transmembrane region" description="Helical" evidence="7">
    <location>
        <begin position="196"/>
        <end position="214"/>
    </location>
</feature>
<name>A0A089PT47_9ENTR</name>
<evidence type="ECO:0000256" key="3">
    <source>
        <dbReference type="ARBA" id="ARBA00022475"/>
    </source>
</evidence>
<reference evidence="9 10" key="1">
    <citation type="submission" date="2014-09" db="EMBL/GenBank/DDBJ databases">
        <title>Cedecea neteri SSMD04 Genome Sequencing.</title>
        <authorList>
            <person name="Tan J.-Y."/>
        </authorList>
    </citation>
    <scope>NUCLEOTIDE SEQUENCE [LARGE SCALE GENOMIC DNA]</scope>
    <source>
        <strain evidence="9 10">SSMD04</strain>
    </source>
</reference>
<dbReference type="InterPro" id="IPR036259">
    <property type="entry name" value="MFS_trans_sf"/>
</dbReference>
<dbReference type="PROSITE" id="PS50850">
    <property type="entry name" value="MFS"/>
    <property type="match status" value="1"/>
</dbReference>
<feature type="transmembrane region" description="Helical" evidence="7">
    <location>
        <begin position="263"/>
        <end position="285"/>
    </location>
</feature>
<dbReference type="Gene3D" id="1.20.1720.10">
    <property type="entry name" value="Multidrug resistance protein D"/>
    <property type="match status" value="1"/>
</dbReference>
<evidence type="ECO:0000256" key="4">
    <source>
        <dbReference type="ARBA" id="ARBA00022692"/>
    </source>
</evidence>
<dbReference type="EMBL" id="CP009451">
    <property type="protein sequence ID" value="AIR03512.1"/>
    <property type="molecule type" value="Genomic_DNA"/>
</dbReference>
<feature type="transmembrane region" description="Helical" evidence="7">
    <location>
        <begin position="46"/>
        <end position="67"/>
    </location>
</feature>
<feature type="transmembrane region" description="Helical" evidence="7">
    <location>
        <begin position="133"/>
        <end position="153"/>
    </location>
</feature>
<dbReference type="RefSeq" id="WP_038472932.1">
    <property type="nucleotide sequence ID" value="NZ_CP009451.1"/>
</dbReference>
<comment type="subcellular location">
    <subcellularLocation>
        <location evidence="1">Cell membrane</location>
        <topology evidence="1">Multi-pass membrane protein</topology>
    </subcellularLocation>
</comment>
<dbReference type="OrthoDB" id="9807274at2"/>
<sequence>MRFTNRWLILAILTSTLFLIIIDMTVLYTALPRLTQALNATASEKLWIINAYPLVAAGLLPGAGMLSDRLGHKLMFMSGLPVFGIASLCAAYSPTAELLIASRVFLAIGATMMMPATLAIVRQVFTNERERALAIGIWSAVASAAAALGPVIGGVLLEYFWWGSVFLINVPVVLLVIVFAWFLIPRDAGNASRPCDFTASLLIMLGLVGVIYALKELSKMDASLLIAVGSLLAGVVFLTLFVRRQQRSAQPMIDFSLFRNRMFASGISVAIITMIALTGIELVLTQRLQLVLGMTPLLAGLSILPIPIGSALASPLAGVMLPRWGGAKLMVFGLLVTTIGMSGMALLADYSLTPQLGALFVIGLGLGVAFTAASTSIMLNAPEEKAGMVAAIEDVSWEMGGVLGVTLLGGLMTAVYSASLVLPEGLVAGNSAYDSLDEALHLAGSMSTASAQMLTELARIAFSQAYLTVVICAAVLVAASTLVLKYVLRQSGKQSSQIAKS</sequence>
<keyword evidence="6 7" id="KW-0472">Membrane</keyword>
<feature type="transmembrane region" description="Helical" evidence="7">
    <location>
        <begin position="465"/>
        <end position="488"/>
    </location>
</feature>
<evidence type="ECO:0000256" key="5">
    <source>
        <dbReference type="ARBA" id="ARBA00022989"/>
    </source>
</evidence>
<dbReference type="PANTHER" id="PTHR42718">
    <property type="entry name" value="MAJOR FACILITATOR SUPERFAMILY MULTIDRUG TRANSPORTER MFSC"/>
    <property type="match status" value="1"/>
</dbReference>
<protein>
    <submittedName>
        <fullName evidence="9">MFS transporter</fullName>
    </submittedName>
</protein>
<feature type="transmembrane region" description="Helical" evidence="7">
    <location>
        <begin position="159"/>
        <end position="184"/>
    </location>
</feature>
<evidence type="ECO:0000256" key="7">
    <source>
        <dbReference type="SAM" id="Phobius"/>
    </source>
</evidence>
<feature type="transmembrane region" description="Helical" evidence="7">
    <location>
        <begin position="74"/>
        <end position="94"/>
    </location>
</feature>
<keyword evidence="3" id="KW-1003">Cell membrane</keyword>
<evidence type="ECO:0000259" key="8">
    <source>
        <dbReference type="PROSITE" id="PS50850"/>
    </source>
</evidence>
<keyword evidence="4 7" id="KW-0812">Transmembrane</keyword>
<evidence type="ECO:0000256" key="2">
    <source>
        <dbReference type="ARBA" id="ARBA00022448"/>
    </source>
</evidence>
<dbReference type="KEGG" id="cnt:JT31_02435"/>